<evidence type="ECO:0000313" key="1">
    <source>
        <dbReference type="EMBL" id="GAQ91175.1"/>
    </source>
</evidence>
<evidence type="ECO:0000313" key="2">
    <source>
        <dbReference type="Proteomes" id="UP000054558"/>
    </source>
</evidence>
<reference evidence="1 2" key="1">
    <citation type="journal article" date="2014" name="Nat. Commun.">
        <title>Klebsormidium flaccidum genome reveals primary factors for plant terrestrial adaptation.</title>
        <authorList>
            <person name="Hori K."/>
            <person name="Maruyama F."/>
            <person name="Fujisawa T."/>
            <person name="Togashi T."/>
            <person name="Yamamoto N."/>
            <person name="Seo M."/>
            <person name="Sato S."/>
            <person name="Yamada T."/>
            <person name="Mori H."/>
            <person name="Tajima N."/>
            <person name="Moriyama T."/>
            <person name="Ikeuchi M."/>
            <person name="Watanabe M."/>
            <person name="Wada H."/>
            <person name="Kobayashi K."/>
            <person name="Saito M."/>
            <person name="Masuda T."/>
            <person name="Sasaki-Sekimoto Y."/>
            <person name="Mashiguchi K."/>
            <person name="Awai K."/>
            <person name="Shimojima M."/>
            <person name="Masuda S."/>
            <person name="Iwai M."/>
            <person name="Nobusawa T."/>
            <person name="Narise T."/>
            <person name="Kondo S."/>
            <person name="Saito H."/>
            <person name="Sato R."/>
            <person name="Murakawa M."/>
            <person name="Ihara Y."/>
            <person name="Oshima-Yamada Y."/>
            <person name="Ohtaka K."/>
            <person name="Satoh M."/>
            <person name="Sonobe K."/>
            <person name="Ishii M."/>
            <person name="Ohtani R."/>
            <person name="Kanamori-Sato M."/>
            <person name="Honoki R."/>
            <person name="Miyazaki D."/>
            <person name="Mochizuki H."/>
            <person name="Umetsu J."/>
            <person name="Higashi K."/>
            <person name="Shibata D."/>
            <person name="Kamiya Y."/>
            <person name="Sato N."/>
            <person name="Nakamura Y."/>
            <person name="Tabata S."/>
            <person name="Ida S."/>
            <person name="Kurokawa K."/>
            <person name="Ohta H."/>
        </authorList>
    </citation>
    <scope>NUCLEOTIDE SEQUENCE [LARGE SCALE GENOMIC DNA]</scope>
    <source>
        <strain evidence="1 2">NIES-2285</strain>
    </source>
</reference>
<dbReference type="EMBL" id="DF237687">
    <property type="protein sequence ID" value="GAQ91175.1"/>
    <property type="molecule type" value="Genomic_DNA"/>
</dbReference>
<dbReference type="AlphaFoldDB" id="A0A1Y1IJY4"/>
<organism evidence="1 2">
    <name type="scientific">Klebsormidium nitens</name>
    <name type="common">Green alga</name>
    <name type="synonym">Ulothrix nitens</name>
    <dbReference type="NCBI Taxonomy" id="105231"/>
    <lineage>
        <taxon>Eukaryota</taxon>
        <taxon>Viridiplantae</taxon>
        <taxon>Streptophyta</taxon>
        <taxon>Klebsormidiophyceae</taxon>
        <taxon>Klebsormidiales</taxon>
        <taxon>Klebsormidiaceae</taxon>
        <taxon>Klebsormidium</taxon>
    </lineage>
</organism>
<gene>
    <name evidence="1" type="ORF">KFL_007380100</name>
</gene>
<dbReference type="Proteomes" id="UP000054558">
    <property type="component" value="Unassembled WGS sequence"/>
</dbReference>
<keyword evidence="2" id="KW-1185">Reference proteome</keyword>
<proteinExistence type="predicted"/>
<sequence length="74" mass="7562">MRRLPKSQPSQPVLTHRLGASPRLCVATTAAAPLGTVAAAAPAAAKLFFNDTRGRGSGAGRHALLTYVGNGCFS</sequence>
<accession>A0A1Y1IJY4</accession>
<protein>
    <submittedName>
        <fullName evidence="1">Uncharacterized protein</fullName>
    </submittedName>
</protein>
<name>A0A1Y1IJY4_KLENI</name>